<organism evidence="1 2">
    <name type="scientific">Streptomyces coerulescens</name>
    <dbReference type="NCBI Taxonomy" id="29304"/>
    <lineage>
        <taxon>Bacteria</taxon>
        <taxon>Bacillati</taxon>
        <taxon>Actinomycetota</taxon>
        <taxon>Actinomycetes</taxon>
        <taxon>Kitasatosporales</taxon>
        <taxon>Streptomycetaceae</taxon>
        <taxon>Streptomyces</taxon>
    </lineage>
</organism>
<dbReference type="Proteomes" id="UP001596263">
    <property type="component" value="Unassembled WGS sequence"/>
</dbReference>
<evidence type="ECO:0000313" key="1">
    <source>
        <dbReference type="EMBL" id="MFC5218252.1"/>
    </source>
</evidence>
<keyword evidence="2" id="KW-1185">Reference proteome</keyword>
<proteinExistence type="predicted"/>
<protein>
    <submittedName>
        <fullName evidence="1">Uncharacterized protein</fullName>
    </submittedName>
</protein>
<sequence>MTKPAEHRPTTAPAGGPAVLACGGVQRAEHQAATVPELLSPQR</sequence>
<accession>A0ABW0CTQ4</accession>
<dbReference type="RefSeq" id="WP_380860672.1">
    <property type="nucleotide sequence ID" value="NZ_JBHSKM010000024.1"/>
</dbReference>
<reference evidence="2" key="1">
    <citation type="journal article" date="2019" name="Int. J. Syst. Evol. Microbiol.">
        <title>The Global Catalogue of Microorganisms (GCM) 10K type strain sequencing project: providing services to taxonomists for standard genome sequencing and annotation.</title>
        <authorList>
            <consortium name="The Broad Institute Genomics Platform"/>
            <consortium name="The Broad Institute Genome Sequencing Center for Infectious Disease"/>
            <person name="Wu L."/>
            <person name="Ma J."/>
        </authorList>
    </citation>
    <scope>NUCLEOTIDE SEQUENCE [LARGE SCALE GENOMIC DNA]</scope>
    <source>
        <strain evidence="2">KCTC 42586</strain>
    </source>
</reference>
<comment type="caution">
    <text evidence="1">The sequence shown here is derived from an EMBL/GenBank/DDBJ whole genome shotgun (WGS) entry which is preliminary data.</text>
</comment>
<evidence type="ECO:0000313" key="2">
    <source>
        <dbReference type="Proteomes" id="UP001596263"/>
    </source>
</evidence>
<name>A0ABW0CTQ4_STRCD</name>
<dbReference type="EMBL" id="JBHSKM010000024">
    <property type="protein sequence ID" value="MFC5218252.1"/>
    <property type="molecule type" value="Genomic_DNA"/>
</dbReference>
<dbReference type="PROSITE" id="PS51257">
    <property type="entry name" value="PROKAR_LIPOPROTEIN"/>
    <property type="match status" value="1"/>
</dbReference>
<gene>
    <name evidence="1" type="ORF">ACFPQ9_30880</name>
</gene>